<reference evidence="1 2" key="1">
    <citation type="submission" date="2018-03" db="EMBL/GenBank/DDBJ databases">
        <authorList>
            <person name="Gulvik C.A."/>
        </authorList>
    </citation>
    <scope>NUCLEOTIDE SEQUENCE [LARGE SCALE GENOMIC DNA]</scope>
    <source>
        <strain evidence="1 2">JCM 31581</strain>
    </source>
</reference>
<accession>A0A3S0AF17</accession>
<dbReference type="EMBL" id="PXZH01000001">
    <property type="protein sequence ID" value="RST90127.1"/>
    <property type="molecule type" value="Genomic_DNA"/>
</dbReference>
<keyword evidence="2" id="KW-1185">Reference proteome</keyword>
<evidence type="ECO:0000313" key="1">
    <source>
        <dbReference type="EMBL" id="RST90127.1"/>
    </source>
</evidence>
<name>A0A3S0AF17_9ENTE</name>
<protein>
    <submittedName>
        <fullName evidence="1">Uncharacterized protein</fullName>
    </submittedName>
</protein>
<organism evidence="1 2">
    <name type="scientific">Vagococcus humatus</name>
    <dbReference type="NCBI Taxonomy" id="1889241"/>
    <lineage>
        <taxon>Bacteria</taxon>
        <taxon>Bacillati</taxon>
        <taxon>Bacillota</taxon>
        <taxon>Bacilli</taxon>
        <taxon>Lactobacillales</taxon>
        <taxon>Enterococcaceae</taxon>
        <taxon>Vagococcus</taxon>
    </lineage>
</organism>
<dbReference type="AlphaFoldDB" id="A0A3S0AF17"/>
<gene>
    <name evidence="1" type="ORF">C7P63_03345</name>
</gene>
<sequence length="73" mass="8238">MICITSVMQQDAIIELLENDHSTNIQFKLKEKKGPKLFFDILEGDKQEAADLAKKLIKAAPWGSILYFQSIAV</sequence>
<evidence type="ECO:0000313" key="2">
    <source>
        <dbReference type="Proteomes" id="UP000277864"/>
    </source>
</evidence>
<comment type="caution">
    <text evidence="1">The sequence shown here is derived from an EMBL/GenBank/DDBJ whole genome shotgun (WGS) entry which is preliminary data.</text>
</comment>
<dbReference type="RefSeq" id="WP_125942741.1">
    <property type="nucleotide sequence ID" value="NZ_PXZH01000001.1"/>
</dbReference>
<proteinExistence type="predicted"/>
<dbReference type="Proteomes" id="UP000277864">
    <property type="component" value="Unassembled WGS sequence"/>
</dbReference>
<dbReference type="OrthoDB" id="2881498at2"/>